<dbReference type="AlphaFoldDB" id="Q73W33"/>
<dbReference type="EMBL" id="AE016958">
    <property type="protein sequence ID" value="AAS05144.1"/>
    <property type="molecule type" value="Genomic_DNA"/>
</dbReference>
<proteinExistence type="predicted"/>
<evidence type="ECO:0000313" key="2">
    <source>
        <dbReference type="EMBL" id="AAS05144.1"/>
    </source>
</evidence>
<dbReference type="Proteomes" id="UP000000580">
    <property type="component" value="Chromosome"/>
</dbReference>
<reference evidence="2 3" key="1">
    <citation type="journal article" date="2005" name="Proc. Natl. Acad. Sci. U.S.A.">
        <title>The complete genome sequence of Mycobacterium avium subspecies paratuberculosis.</title>
        <authorList>
            <person name="Li L."/>
            <person name="Bannantine J.P."/>
            <person name="Zhang Q."/>
            <person name="Amonsin A."/>
            <person name="May B.J."/>
            <person name="Alt D."/>
            <person name="Banerji N."/>
            <person name="Kanjilal S."/>
            <person name="Kapur V."/>
        </authorList>
    </citation>
    <scope>NUCLEOTIDE SEQUENCE [LARGE SCALE GENOMIC DNA]</scope>
    <source>
        <strain evidence="3">ATCC BAA-968 / K-10</strain>
    </source>
</reference>
<evidence type="ECO:0000256" key="1">
    <source>
        <dbReference type="SAM" id="MobiDB-lite"/>
    </source>
</evidence>
<keyword evidence="3" id="KW-1185">Reference proteome</keyword>
<dbReference type="eggNOG" id="ENOG50328PA">
    <property type="taxonomic scope" value="Bacteria"/>
</dbReference>
<dbReference type="KEGG" id="mpa:MAP_2827c"/>
<protein>
    <submittedName>
        <fullName evidence="2">IdeR</fullName>
    </submittedName>
</protein>
<sequence>MTAWAISCGRVTFSWPGMTIVTPAGPVSTVTRALGTTPASLSREIRSMSPWTCSVSWRTTTATGAPDGNSVSRTRLASSAPDSGPTPRSSSPGIGLPNGEVVGLFSTLTRRRSTSSLITCSQRHASACTSSQGSRMTSTSSRSASRCLRITATASARPLSVSSRWRSPATCSSPSRSIRDTVWLTVGPL</sequence>
<evidence type="ECO:0000313" key="3">
    <source>
        <dbReference type="Proteomes" id="UP000000580"/>
    </source>
</evidence>
<dbReference type="STRING" id="262316.MAP_2827c"/>
<dbReference type="HOGENOM" id="CLU_1433081_0_0_11"/>
<organism evidence="2 3">
    <name type="scientific">Mycolicibacterium paratuberculosis (strain ATCC BAA-968 / K-10)</name>
    <name type="common">Mycobacterium paratuberculosis</name>
    <dbReference type="NCBI Taxonomy" id="262316"/>
    <lineage>
        <taxon>Bacteria</taxon>
        <taxon>Bacillati</taxon>
        <taxon>Actinomycetota</taxon>
        <taxon>Actinomycetes</taxon>
        <taxon>Mycobacteriales</taxon>
        <taxon>Mycobacteriaceae</taxon>
        <taxon>Mycobacterium</taxon>
        <taxon>Mycobacterium avium complex (MAC)</taxon>
    </lineage>
</organism>
<feature type="region of interest" description="Disordered" evidence="1">
    <location>
        <begin position="62"/>
        <end position="97"/>
    </location>
</feature>
<name>Q73W33_MYCPA</name>
<accession>Q73W33</accession>
<feature type="compositionally biased region" description="Polar residues" evidence="1">
    <location>
        <begin position="62"/>
        <end position="92"/>
    </location>
</feature>
<gene>
    <name evidence="2" type="primary">ideR</name>
    <name evidence="2" type="ordered locus">MAP_2827c</name>
</gene>